<evidence type="ECO:0000256" key="3">
    <source>
        <dbReference type="ARBA" id="ARBA00022692"/>
    </source>
</evidence>
<dbReference type="Proteomes" id="UP000000763">
    <property type="component" value="Chromosome 7"/>
</dbReference>
<dbReference type="EMBL" id="AP005103">
    <property type="protein sequence ID" value="BAC83721.1"/>
    <property type="molecule type" value="Genomic_DNA"/>
</dbReference>
<evidence type="ECO:0000256" key="9">
    <source>
        <dbReference type="RuleBase" id="RU000461"/>
    </source>
</evidence>
<sequence>MEFSLVVALIAVASSCVFVHFLARGATKKRRSPAAKKLPPGSLGLPVIGQSLGLLRAMRSNSGERWVRRRIDRYGAVSKLSLFGKPTVLVAGAAANRFVFFSGALALQQPRSVQRILGDRSILDLVGADHRRVRGALSEFLRPEMLRMYVGKIDGEARRHVAGCWSGRAAVTVMPLMKRLTFDIIASLLFGLGPGAAARDALAGDFERVMGGMWAVPVDLPFTAFRRSLRAAARARRLLAGITRERKAALERGAATRSSDLIACLLSLTDDRGGAPLLSEEEIVDTAMVALVAGHDTSSILMTFMVRHLANDPDTLAAMVQEHEEIARSKRDGEALTWEDLTRMKLTWRVAQETLRMVPPIFGNFRRALEDIELDGYVIPKGWQVFWVASVTHMDAAIFHDPDKFLPSRFDSQSSSPSTAKAAPPCSYVAFGGGPRICPGIEFARIETLVMMHHLVRKFRWKLCCKEDTFARDPMPTPLHGLPIEIEPRISP</sequence>
<dbReference type="InterPro" id="IPR017972">
    <property type="entry name" value="Cyt_P450_CS"/>
</dbReference>
<evidence type="ECO:0000313" key="11">
    <source>
        <dbReference type="EMBL" id="BAF21708.1"/>
    </source>
</evidence>
<dbReference type="AlphaFoldDB" id="A0A0N7KNJ4"/>
<dbReference type="PROSITE" id="PS00086">
    <property type="entry name" value="CYTOCHROME_P450"/>
    <property type="match status" value="1"/>
</dbReference>
<name>A0A0N7KNJ4_ORYSJ</name>
<reference evidence="11" key="7">
    <citation type="submission" date="2012-08" db="EMBL/GenBank/DDBJ databases">
        <title>Oryza sativa nipponbare(GA3) genomic DNA, chromosome 7.</title>
        <authorList>
            <consortium name="IRGSP(International Rice Genome Sequencing Project)"/>
        </authorList>
    </citation>
    <scope>NUCLEOTIDE SEQUENCE</scope>
</reference>
<keyword evidence="8 9" id="KW-0349">Heme</keyword>
<dbReference type="KEGG" id="osa:4343392"/>
<gene>
    <name evidence="11" type="ordered locus">Os07g0518100</name>
    <name evidence="10" type="ORF">OSJNBa0036M16.127</name>
</gene>
<evidence type="ECO:0000256" key="6">
    <source>
        <dbReference type="ARBA" id="ARBA00023002"/>
    </source>
</evidence>
<dbReference type="GO" id="GO:0005506">
    <property type="term" value="F:iron ion binding"/>
    <property type="evidence" value="ECO:0007669"/>
    <property type="project" value="InterPro"/>
</dbReference>
<reference evidence="11 12" key="2">
    <citation type="journal article" date="2005" name="Nature">
        <title>The map-based sequence of the rice genome.</title>
        <authorList>
            <consortium name="International rice genome sequencing project (IRGSP)"/>
            <person name="Matsumoto T."/>
            <person name="Wu J."/>
            <person name="Kanamori H."/>
            <person name="Katayose Y."/>
            <person name="Fujisawa M."/>
            <person name="Namiki N."/>
            <person name="Mizuno H."/>
            <person name="Yamamoto K."/>
            <person name="Antonio B.A."/>
            <person name="Baba T."/>
            <person name="Sakata K."/>
            <person name="Nagamura Y."/>
            <person name="Aoki H."/>
            <person name="Arikawa K."/>
            <person name="Arita K."/>
            <person name="Bito T."/>
            <person name="Chiden Y."/>
            <person name="Fujitsuka N."/>
            <person name="Fukunaka R."/>
            <person name="Hamada M."/>
            <person name="Harada C."/>
            <person name="Hayashi A."/>
            <person name="Hijishita S."/>
            <person name="Honda M."/>
            <person name="Hosokawa S."/>
            <person name="Ichikawa Y."/>
            <person name="Idonuma A."/>
            <person name="Iijima M."/>
            <person name="Ikeda M."/>
            <person name="Ikeno M."/>
            <person name="Ito K."/>
            <person name="Ito S."/>
            <person name="Ito T."/>
            <person name="Ito Y."/>
            <person name="Ito Y."/>
            <person name="Iwabuchi A."/>
            <person name="Kamiya K."/>
            <person name="Karasawa W."/>
            <person name="Kurita K."/>
            <person name="Katagiri S."/>
            <person name="Kikuta A."/>
            <person name="Kobayashi H."/>
            <person name="Kobayashi N."/>
            <person name="Machita K."/>
            <person name="Maehara T."/>
            <person name="Masukawa M."/>
            <person name="Mizubayashi T."/>
            <person name="Mukai Y."/>
            <person name="Nagasaki H."/>
            <person name="Nagata Y."/>
            <person name="Naito S."/>
            <person name="Nakashima M."/>
            <person name="Nakama Y."/>
            <person name="Nakamichi Y."/>
            <person name="Nakamura M."/>
            <person name="Meguro A."/>
            <person name="Negishi M."/>
            <person name="Ohta I."/>
            <person name="Ohta T."/>
            <person name="Okamoto M."/>
            <person name="Ono N."/>
            <person name="Saji S."/>
            <person name="Sakaguchi M."/>
            <person name="Sakai K."/>
            <person name="Shibata M."/>
            <person name="Shimokawa T."/>
            <person name="Song J."/>
            <person name="Takazaki Y."/>
            <person name="Terasawa K."/>
            <person name="Tsugane M."/>
            <person name="Tsuji K."/>
            <person name="Ueda S."/>
            <person name="Waki K."/>
            <person name="Yamagata H."/>
            <person name="Yamamoto M."/>
            <person name="Yamamoto S."/>
            <person name="Yamane H."/>
            <person name="Yoshiki S."/>
            <person name="Yoshihara R."/>
            <person name="Yukawa K."/>
            <person name="Zhong H."/>
            <person name="Yano M."/>
            <person name="Yuan Q."/>
            <person name="Ouyang S."/>
            <person name="Liu J."/>
            <person name="Jones K.M."/>
            <person name="Gansberger K."/>
            <person name="Moffat K."/>
            <person name="Hill J."/>
            <person name="Bera J."/>
            <person name="Fadrosh D."/>
            <person name="Jin S."/>
            <person name="Johri S."/>
            <person name="Kim M."/>
            <person name="Overton L."/>
            <person name="Reardon M."/>
            <person name="Tsitrin T."/>
            <person name="Vuong H."/>
            <person name="Weaver B."/>
            <person name="Ciecko A."/>
            <person name="Tallon L."/>
            <person name="Jackson J."/>
            <person name="Pai G."/>
            <person name="Aken S.V."/>
            <person name="Utterback T."/>
            <person name="Reidmuller S."/>
            <person name="Feldblyum T."/>
            <person name="Hsiao J."/>
            <person name="Zismann V."/>
            <person name="Iobst S."/>
            <person name="de Vazeille A.R."/>
            <person name="Buell C.R."/>
            <person name="Ying K."/>
            <person name="Li Y."/>
            <person name="Lu T."/>
            <person name="Huang Y."/>
            <person name="Zhao Q."/>
            <person name="Feng Q."/>
            <person name="Zhang L."/>
            <person name="Zhu J."/>
            <person name="Weng Q."/>
            <person name="Mu J."/>
            <person name="Lu Y."/>
            <person name="Fan D."/>
            <person name="Liu Y."/>
            <person name="Guan J."/>
            <person name="Zhang Y."/>
            <person name="Yu S."/>
            <person name="Liu X."/>
            <person name="Zhang Y."/>
            <person name="Hong G."/>
            <person name="Han B."/>
            <person name="Choisne N."/>
            <person name="Demange N."/>
            <person name="Orjeda G."/>
            <person name="Samain S."/>
            <person name="Cattolico L."/>
            <person name="Pelletier E."/>
            <person name="Couloux A."/>
            <person name="Segurens B."/>
            <person name="Wincker P."/>
            <person name="D'Hont A."/>
            <person name="Scarpelli C."/>
            <person name="Weissenbach J."/>
            <person name="Salanoubat M."/>
            <person name="Quetier F."/>
            <person name="Yu Y."/>
            <person name="Kim H.R."/>
            <person name="Rambo T."/>
            <person name="Currie J."/>
            <person name="Collura K."/>
            <person name="Luo M."/>
            <person name="Yang T."/>
            <person name="Ammiraju J.S.S."/>
            <person name="Engler F."/>
            <person name="Soderlund C."/>
            <person name="Wing R.A."/>
            <person name="Palmer L.E."/>
            <person name="de la Bastide M."/>
            <person name="Spiegel L."/>
            <person name="Nascimento L."/>
            <person name="Zutavern T."/>
            <person name="O'Shaughnessy A."/>
            <person name="Dike S."/>
            <person name="Dedhia N."/>
            <person name="Preston R."/>
            <person name="Balija V."/>
            <person name="McCombie W.R."/>
            <person name="Chow T."/>
            <person name="Chen H."/>
            <person name="Chung M."/>
            <person name="Chen C."/>
            <person name="Shaw J."/>
            <person name="Wu H."/>
            <person name="Hsiao K."/>
            <person name="Chao Y."/>
            <person name="Chu M."/>
            <person name="Cheng C."/>
            <person name="Hour A."/>
            <person name="Lee P."/>
            <person name="Lin S."/>
            <person name="Lin Y."/>
            <person name="Liou J."/>
            <person name="Liu S."/>
            <person name="Hsing Y."/>
            <person name="Raghuvanshi S."/>
            <person name="Mohanty A."/>
            <person name="Bharti A.K."/>
            <person name="Gaur A."/>
            <person name="Gupta V."/>
            <person name="Kumar D."/>
            <person name="Ravi V."/>
            <person name="Vij S."/>
            <person name="Kapur A."/>
            <person name="Khurana P."/>
            <person name="Khurana P."/>
            <person name="Khurana J.P."/>
            <person name="Tyagi A.K."/>
            <person name="Gaikwad K."/>
            <person name="Singh A."/>
            <person name="Dalal V."/>
            <person name="Srivastava S."/>
            <person name="Dixit A."/>
            <person name="Pal A.K."/>
            <person name="Ghazi I.A."/>
            <person name="Yadav M."/>
            <person name="Pandit A."/>
            <person name="Bhargava A."/>
            <person name="Sureshbabu K."/>
            <person name="Batra K."/>
            <person name="Sharma T.R."/>
            <person name="Mohapatra T."/>
            <person name="Singh N.K."/>
            <person name="Messing J."/>
            <person name="Nelson A.B."/>
            <person name="Fuks G."/>
            <person name="Kavchok S."/>
            <person name="Keizer G."/>
            <person name="Linton E."/>
            <person name="Llaca V."/>
            <person name="Song R."/>
            <person name="Tanyolac B."/>
            <person name="Young S."/>
            <person name="Ho-Il K."/>
            <person name="Hahn J.H."/>
            <person name="Sangsakoo G."/>
            <person name="Vanavichit A."/>
            <person name="de Mattos Luiz.A.T."/>
            <person name="Zimmer P.D."/>
            <person name="Malone G."/>
            <person name="Dellagostin O."/>
            <person name="de Oliveira A.C."/>
            <person name="Bevan M."/>
            <person name="Bancroft I."/>
            <person name="Minx P."/>
            <person name="Cordum H."/>
            <person name="Wilson R."/>
            <person name="Cheng Z."/>
            <person name="Jin W."/>
            <person name="Jiang J."/>
            <person name="Leong S.A."/>
            <person name="Iwama H."/>
            <person name="Gojobori T."/>
            <person name="Itoh T."/>
            <person name="Niimura Y."/>
            <person name="Fujii Y."/>
            <person name="Habara T."/>
            <person name="Sakai H."/>
            <person name="Sato Y."/>
            <person name="Wilson G."/>
            <person name="Kumar K."/>
            <person name="McCouch S."/>
            <person name="Juretic N."/>
            <person name="Hoen D."/>
            <person name="Wright S."/>
            <person name="Bruskiewich R."/>
            <person name="Bureau T."/>
            <person name="Miyao A."/>
            <person name="Hirochika H."/>
            <person name="Nishikawa T."/>
            <person name="Kadowaki K."/>
            <person name="Sugiura M."/>
            <person name="Burr B."/>
            <person name="Sasaki T."/>
        </authorList>
    </citation>
    <scope>NUCLEOTIDE SEQUENCE [LARGE SCALE GENOMIC DNA]</scope>
    <source>
        <strain evidence="12">cv. Nipponbare</strain>
    </source>
</reference>
<feature type="binding site" description="axial binding residue" evidence="8">
    <location>
        <position position="438"/>
    </location>
    <ligand>
        <name>heme</name>
        <dbReference type="ChEBI" id="CHEBI:30413"/>
    </ligand>
    <ligandPart>
        <name>Fe</name>
        <dbReference type="ChEBI" id="CHEBI:18248"/>
    </ligandPart>
</feature>
<reference evidence="12" key="6">
    <citation type="journal article" date="2008" name="Nucleic Acids Res.">
        <title>The rice annotation project database (RAP-DB): 2008 update.</title>
        <authorList>
            <consortium name="The rice annotation project (RAP)"/>
        </authorList>
    </citation>
    <scope>GENOME REANNOTATION</scope>
    <source>
        <strain evidence="12">cv. Nipponbare</strain>
    </source>
</reference>
<dbReference type="Gramene" id="Os07t0518100-01">
    <property type="protein sequence ID" value="Os07t0518100-01"/>
    <property type="gene ID" value="Os07g0518100"/>
</dbReference>
<dbReference type="EMBL" id="AP008213">
    <property type="protein sequence ID" value="BAF21708.1"/>
    <property type="molecule type" value="Genomic_DNA"/>
</dbReference>
<keyword evidence="6 9" id="KW-0560">Oxidoreductase</keyword>
<dbReference type="InterPro" id="IPR002401">
    <property type="entry name" value="Cyt_P450_E_grp-I"/>
</dbReference>
<dbReference type="InterPro" id="IPR001128">
    <property type="entry name" value="Cyt_P450"/>
</dbReference>
<organism evidence="10 12">
    <name type="scientific">Oryza sativa subsp. japonica</name>
    <name type="common">Rice</name>
    <dbReference type="NCBI Taxonomy" id="39947"/>
    <lineage>
        <taxon>Eukaryota</taxon>
        <taxon>Viridiplantae</taxon>
        <taxon>Streptophyta</taxon>
        <taxon>Embryophyta</taxon>
        <taxon>Tracheophyta</taxon>
        <taxon>Spermatophyta</taxon>
        <taxon>Magnoliopsida</taxon>
        <taxon>Liliopsida</taxon>
        <taxon>Poales</taxon>
        <taxon>Poaceae</taxon>
        <taxon>BOP clade</taxon>
        <taxon>Oryzoideae</taxon>
        <taxon>Oryzeae</taxon>
        <taxon>Oryzinae</taxon>
        <taxon>Oryza</taxon>
        <taxon>Oryza sativa</taxon>
    </lineage>
</organism>
<dbReference type="Pfam" id="PF00067">
    <property type="entry name" value="p450"/>
    <property type="match status" value="1"/>
</dbReference>
<keyword evidence="4 8" id="KW-0479">Metal-binding</keyword>
<dbReference type="PRINTS" id="PR00385">
    <property type="entry name" value="P450"/>
</dbReference>
<reference evidence="11" key="4">
    <citation type="journal article" date="2007" name="Genome Res.">
        <title>Curated Genome Annotation of Oryza sativa ssp. japonica and Comparative Genome Analysis with Arabidopsis thaliana.</title>
        <authorList>
            <consortium name="The Rice Annotation Project (RAP)"/>
            <person name="Itoh T."/>
            <person name="Tanaka T."/>
            <person name="Barrero R.A."/>
            <person name="Yamasaki C."/>
            <person name="Fujii Y."/>
            <person name="Hilton P.B."/>
            <person name="Antonio B.A."/>
            <person name="Aono H."/>
            <person name="Apweiler R."/>
            <person name="Bruskiewich R."/>
            <person name="Bureau T."/>
            <person name="Burr F."/>
            <person name="Costa de Oliveira A."/>
            <person name="Fuks G."/>
            <person name="Habara T."/>
            <person name="Haberer G."/>
            <person name="Han B."/>
            <person name="Harada E."/>
            <person name="Hiraki A.T."/>
            <person name="Hirochika H."/>
            <person name="Hoen D."/>
            <person name="Hokari H."/>
            <person name="Hosokawa S."/>
            <person name="Hsing Y."/>
            <person name="Ikawa H."/>
            <person name="Ikeo K."/>
            <person name="Imanishi T."/>
            <person name="Ito Y."/>
            <person name="Jaiswal P."/>
            <person name="Kanno M."/>
            <person name="Kawahara Y."/>
            <person name="Kawamura T."/>
            <person name="Kawashima H."/>
            <person name="Khurana J.P."/>
            <person name="Kikuchi S."/>
            <person name="Komatsu S."/>
            <person name="Koyanagi K.O."/>
            <person name="Kubooka H."/>
            <person name="Lieberherr D."/>
            <person name="Lin Y.C."/>
            <person name="Lonsdale D."/>
            <person name="Matsumoto T."/>
            <person name="Matsuya A."/>
            <person name="McCombie W.R."/>
            <person name="Messing J."/>
            <person name="Miyao A."/>
            <person name="Mulder N."/>
            <person name="Nagamura Y."/>
            <person name="Nam J."/>
            <person name="Namiki N."/>
            <person name="Numa H."/>
            <person name="Nurimoto S."/>
            <person name="O'donovan C."/>
            <person name="Ohyanagi H."/>
            <person name="Okido T."/>
            <person name="Oota S."/>
            <person name="Osato N."/>
            <person name="Palmer L.E."/>
            <person name="Quetier F."/>
            <person name="Raghuvanshi S."/>
            <person name="Saichi N."/>
            <person name="Sakai H."/>
            <person name="Sakai Y."/>
            <person name="Sakata K."/>
            <person name="Sakurai T."/>
            <person name="Sato F."/>
            <person name="Sato Y."/>
            <person name="Schoof H."/>
            <person name="Seki M."/>
            <person name="Shibata M."/>
            <person name="Shimizu Y."/>
            <person name="Shinozaki K."/>
            <person name="Shinso Y."/>
            <person name="Singh N.K."/>
            <person name="Smith-White B."/>
            <person name="Takeda J."/>
            <person name="Tanino M."/>
            <person name="Tatusova T."/>
            <person name="Thongjuea S."/>
            <person name="Todokoro F."/>
            <person name="Tsugane M."/>
            <person name="Tyagi A.K."/>
            <person name="Vanavichit A."/>
            <person name="Wang A."/>
            <person name="Wing R.A."/>
            <person name="Yamaguchi K."/>
            <person name="Yamamoto M."/>
            <person name="Yamamoto N."/>
            <person name="Yu Y."/>
            <person name="Zhang H."/>
            <person name="Zhao Q."/>
            <person name="Higo K."/>
            <person name="Burr B."/>
            <person name="Gojobori T."/>
            <person name="Sasaki T."/>
        </authorList>
    </citation>
    <scope>NUCLEOTIDE SEQUENCE</scope>
</reference>
<dbReference type="FunFam" id="1.10.630.10:FF:000022">
    <property type="entry name" value="Taxadiene 5-alpha hydroxylase"/>
    <property type="match status" value="1"/>
</dbReference>
<comment type="cofactor">
    <cofactor evidence="1 8">
        <name>heme</name>
        <dbReference type="ChEBI" id="CHEBI:30413"/>
    </cofactor>
</comment>
<dbReference type="GO" id="GO:0004497">
    <property type="term" value="F:monooxygenase activity"/>
    <property type="evidence" value="ECO:0007669"/>
    <property type="project" value="UniProtKB-KW"/>
</dbReference>
<keyword evidence="3" id="KW-0812">Transmembrane</keyword>
<reference evidence="11" key="3">
    <citation type="journal article" date="2006" name="Nucleic Acids Res.">
        <title>The Rice Annotation Project Database (RAP-DB): hub for Oryza sativa ssp. japonica genome information.</title>
        <authorList>
            <person name="Ohyanagi H."/>
            <person name="Tanaka T."/>
            <person name="Sakai H."/>
            <person name="Shigemoto Y."/>
            <person name="Yamaguchi K."/>
            <person name="Habara T."/>
            <person name="Fujii Y."/>
            <person name="Antonio B.A."/>
            <person name="Nagamura Y."/>
            <person name="Imanishi T."/>
            <person name="Ikeo K."/>
            <person name="Itoh T."/>
            <person name="Gojobori T."/>
            <person name="Sasaki T."/>
        </authorList>
    </citation>
    <scope>NUCLEOTIDE SEQUENCE</scope>
</reference>
<keyword evidence="5" id="KW-0472">Membrane</keyword>
<dbReference type="SUPFAM" id="SSF48264">
    <property type="entry name" value="Cytochrome P450"/>
    <property type="match status" value="1"/>
</dbReference>
<evidence type="ECO:0000313" key="12">
    <source>
        <dbReference type="Proteomes" id="UP000000763"/>
    </source>
</evidence>
<evidence type="ECO:0000256" key="4">
    <source>
        <dbReference type="ARBA" id="ARBA00022723"/>
    </source>
</evidence>
<comment type="similarity">
    <text evidence="2 9">Belongs to the cytochrome P450 family.</text>
</comment>
<dbReference type="GO" id="GO:0016705">
    <property type="term" value="F:oxidoreductase activity, acting on paired donors, with incorporation or reduction of molecular oxygen"/>
    <property type="evidence" value="ECO:0007669"/>
    <property type="project" value="InterPro"/>
</dbReference>
<accession>A0A0N7KNJ4</accession>
<evidence type="ECO:0000256" key="7">
    <source>
        <dbReference type="ARBA" id="ARBA00023004"/>
    </source>
</evidence>
<dbReference type="GO" id="GO:0020037">
    <property type="term" value="F:heme binding"/>
    <property type="evidence" value="ECO:0007669"/>
    <property type="project" value="InterPro"/>
</dbReference>
<evidence type="ECO:0000256" key="1">
    <source>
        <dbReference type="ARBA" id="ARBA00001971"/>
    </source>
</evidence>
<keyword evidence="5" id="KW-1133">Transmembrane helix</keyword>
<dbReference type="OMA" id="RGKQRDQ"/>
<reference evidence="11" key="5">
    <citation type="journal article" date="2008" name="Nucleic Acids Res.">
        <title>The Rice Annotation Project Database (RAP-DB): 2008 update.</title>
        <authorList>
            <consortium name="The Rice Annotation Project (RAP)"/>
            <person name="Tanaka T."/>
            <person name="Antonio B.A."/>
            <person name="Kikuchi S."/>
            <person name="Matsumoto T."/>
            <person name="Nagamura Y."/>
            <person name="Numa H."/>
            <person name="Sakai H."/>
            <person name="Wu J."/>
            <person name="Itoh T."/>
            <person name="Sasaki T."/>
            <person name="Aono R."/>
            <person name="Fujii Y."/>
            <person name="Habara T."/>
            <person name="Harada E."/>
            <person name="Kanno M."/>
            <person name="Kawahara Y."/>
            <person name="Kawashima H."/>
            <person name="Kubooka H."/>
            <person name="Matsuya A."/>
            <person name="Nakaoka H."/>
            <person name="Saichi N."/>
            <person name="Sanbonmatsu R."/>
            <person name="Sato Y."/>
            <person name="Shinso Y."/>
            <person name="Suzuki M."/>
            <person name="Takeda J."/>
            <person name="Tanino M."/>
            <person name="Todokoro F."/>
            <person name="Yamaguchi K."/>
            <person name="Yamamoto N."/>
            <person name="Yamasaki C."/>
            <person name="Imanishi T."/>
            <person name="Okido T."/>
            <person name="Tada M."/>
            <person name="Ikeo K."/>
            <person name="Tateno Y."/>
            <person name="Gojobori T."/>
            <person name="Lin Y.C."/>
            <person name="Wei F.J."/>
            <person name="Hsing Y.I."/>
            <person name="Zhao Q."/>
            <person name="Han B."/>
            <person name="Kramer M.R."/>
            <person name="McCombie R.W."/>
            <person name="Lonsdale D."/>
            <person name="O'Donovan C.C."/>
            <person name="Whitfield E.J."/>
            <person name="Apweiler R."/>
            <person name="Koyanagi K.O."/>
            <person name="Khurana J.P."/>
            <person name="Raghuvanshi S."/>
            <person name="Singh N.K."/>
            <person name="Tyagi A.K."/>
            <person name="Haberer G."/>
            <person name="Fujisawa M."/>
            <person name="Hosokawa S."/>
            <person name="Ito Y."/>
            <person name="Ikawa H."/>
            <person name="Shibata M."/>
            <person name="Yamamoto M."/>
            <person name="Bruskiewich R.M."/>
            <person name="Hoen D.R."/>
            <person name="Bureau TE."/>
            <person name="Namiki N."/>
            <person name="Ohyanagi H."/>
            <person name="Sakai Y."/>
            <person name="Nobushima S."/>
            <person name="Sakata K."/>
            <person name="Barrero R.A."/>
            <person name="Sato Y."/>
            <person name="Souvorov A."/>
            <person name="Smith-White B."/>
            <person name="Tatusova T."/>
            <person name="An S."/>
            <person name="An G."/>
            <person name="OOta S."/>
            <person name="Fuks G."/>
            <person name="Messing J."/>
            <person name="Christie K.R."/>
            <person name="Lieberherr D."/>
            <person name="Kim H."/>
            <person name="Zuccolo A."/>
            <person name="Wing R.A."/>
            <person name="Nobuta K."/>
            <person name="Green P.J."/>
            <person name="Lu C."/>
            <person name="Meyers BC."/>
            <person name="Chaparro C."/>
            <person name="Piegu B."/>
            <person name="Panaud O."/>
            <person name="Echeverria M."/>
        </authorList>
    </citation>
    <scope>NUCLEOTIDE SEQUENCE</scope>
</reference>
<keyword evidence="9" id="KW-0503">Monooxygenase</keyword>
<dbReference type="OrthoDB" id="3945418at2759"/>
<reference evidence="11" key="8">
    <citation type="submission" date="2012-08" db="EMBL/GenBank/DDBJ databases">
        <title>The Second Rice Annotation Project Meeting (RAP2).</title>
        <authorList>
            <consortium name="The Rice Annotation Project (RAP)"/>
        </authorList>
    </citation>
    <scope>NUCLEOTIDE SEQUENCE</scope>
</reference>
<proteinExistence type="inferred from homology"/>
<evidence type="ECO:0000313" key="10">
    <source>
        <dbReference type="EMBL" id="BAC83721.1"/>
    </source>
</evidence>
<keyword evidence="7 8" id="KW-0408">Iron</keyword>
<evidence type="ECO:0000256" key="2">
    <source>
        <dbReference type="ARBA" id="ARBA00010617"/>
    </source>
</evidence>
<dbReference type="PRINTS" id="PR00463">
    <property type="entry name" value="EP450I"/>
</dbReference>
<reference evidence="10" key="1">
    <citation type="submission" date="2002-04" db="EMBL/GenBank/DDBJ databases">
        <title>Oryza sativa nipponbare(GA3) genomic DNA, chromosome 7, BAC clone:OSJNBa0036M16.</title>
        <authorList>
            <person name="Sasaki T."/>
            <person name="Matsumoto T."/>
            <person name="Katayose Y."/>
        </authorList>
    </citation>
    <scope>NUCLEOTIDE SEQUENCE</scope>
</reference>
<dbReference type="Gene3D" id="1.10.630.10">
    <property type="entry name" value="Cytochrome P450"/>
    <property type="match status" value="1"/>
</dbReference>
<dbReference type="PANTHER" id="PTHR24286">
    <property type="entry name" value="CYTOCHROME P450 26"/>
    <property type="match status" value="1"/>
</dbReference>
<protein>
    <submittedName>
        <fullName evidence="11">Os07g0518100 protein</fullName>
    </submittedName>
    <submittedName>
        <fullName evidence="10">Taxane 14b-hydroxylase</fullName>
    </submittedName>
</protein>
<dbReference type="PANTHER" id="PTHR24286:SF335">
    <property type="entry name" value="OS07G0518100 PROTEIN"/>
    <property type="match status" value="1"/>
</dbReference>
<dbReference type="InterPro" id="IPR036396">
    <property type="entry name" value="Cyt_P450_sf"/>
</dbReference>
<evidence type="ECO:0000256" key="5">
    <source>
        <dbReference type="ARBA" id="ARBA00022989"/>
    </source>
</evidence>
<dbReference type="CDD" id="cd11043">
    <property type="entry name" value="CYP90-like"/>
    <property type="match status" value="1"/>
</dbReference>
<dbReference type="KEGG" id="dosa:Os07g0518100"/>
<evidence type="ECO:0000256" key="8">
    <source>
        <dbReference type="PIRSR" id="PIRSR602401-1"/>
    </source>
</evidence>
<dbReference type="SMR" id="A0A0N7KNJ4"/>